<comment type="caution">
    <text evidence="1">The sequence shown here is derived from an EMBL/GenBank/DDBJ whole genome shotgun (WGS) entry which is preliminary data.</text>
</comment>
<dbReference type="AlphaFoldDB" id="X1HLH7"/>
<dbReference type="GO" id="GO:0008168">
    <property type="term" value="F:methyltransferase activity"/>
    <property type="evidence" value="ECO:0007669"/>
    <property type="project" value="InterPro"/>
</dbReference>
<organism evidence="1">
    <name type="scientific">marine sediment metagenome</name>
    <dbReference type="NCBI Taxonomy" id="412755"/>
    <lineage>
        <taxon>unclassified sequences</taxon>
        <taxon>metagenomes</taxon>
        <taxon>ecological metagenomes</taxon>
    </lineage>
</organism>
<evidence type="ECO:0000313" key="1">
    <source>
        <dbReference type="EMBL" id="GAH70342.1"/>
    </source>
</evidence>
<dbReference type="Gene3D" id="3.40.50.150">
    <property type="entry name" value="Vaccinia Virus protein VP39"/>
    <property type="match status" value="1"/>
</dbReference>
<name>X1HLH7_9ZZZZ</name>
<dbReference type="EMBL" id="BARU01033694">
    <property type="protein sequence ID" value="GAH70342.1"/>
    <property type="molecule type" value="Genomic_DNA"/>
</dbReference>
<gene>
    <name evidence="1" type="ORF">S03H2_52978</name>
</gene>
<sequence>MKPYFQDDWVTIYHGDCREILPQLPDNSVDLVLTDPPWFISQEVVIHRSMNPKKYKYVGK</sequence>
<dbReference type="InterPro" id="IPR002052">
    <property type="entry name" value="DNA_methylase_N6_adenine_CS"/>
</dbReference>
<dbReference type="GO" id="GO:0032259">
    <property type="term" value="P:methylation"/>
    <property type="evidence" value="ECO:0007669"/>
    <property type="project" value="InterPro"/>
</dbReference>
<evidence type="ECO:0008006" key="2">
    <source>
        <dbReference type="Google" id="ProtNLM"/>
    </source>
</evidence>
<dbReference type="PROSITE" id="PS00092">
    <property type="entry name" value="N6_MTASE"/>
    <property type="match status" value="1"/>
</dbReference>
<protein>
    <recommendedName>
        <fullName evidence="2">DNA methylase N-4/N-6 domain-containing protein</fullName>
    </recommendedName>
</protein>
<proteinExistence type="predicted"/>
<feature type="non-terminal residue" evidence="1">
    <location>
        <position position="60"/>
    </location>
</feature>
<dbReference type="InterPro" id="IPR029063">
    <property type="entry name" value="SAM-dependent_MTases_sf"/>
</dbReference>
<accession>X1HLH7</accession>
<reference evidence="1" key="1">
    <citation type="journal article" date="2014" name="Front. Microbiol.">
        <title>High frequency of phylogenetically diverse reductive dehalogenase-homologous genes in deep subseafloor sedimentary metagenomes.</title>
        <authorList>
            <person name="Kawai M."/>
            <person name="Futagami T."/>
            <person name="Toyoda A."/>
            <person name="Takaki Y."/>
            <person name="Nishi S."/>
            <person name="Hori S."/>
            <person name="Arai W."/>
            <person name="Tsubouchi T."/>
            <person name="Morono Y."/>
            <person name="Uchiyama I."/>
            <person name="Ito T."/>
            <person name="Fujiyama A."/>
            <person name="Inagaki F."/>
            <person name="Takami H."/>
        </authorList>
    </citation>
    <scope>NUCLEOTIDE SEQUENCE</scope>
    <source>
        <strain evidence="1">Expedition CK06-06</strain>
    </source>
</reference>
<dbReference type="SUPFAM" id="SSF53335">
    <property type="entry name" value="S-adenosyl-L-methionine-dependent methyltransferases"/>
    <property type="match status" value="1"/>
</dbReference>
<dbReference type="GO" id="GO:0003676">
    <property type="term" value="F:nucleic acid binding"/>
    <property type="evidence" value="ECO:0007669"/>
    <property type="project" value="InterPro"/>
</dbReference>